<feature type="compositionally biased region" description="Low complexity" evidence="1">
    <location>
        <begin position="108"/>
        <end position="125"/>
    </location>
</feature>
<reference evidence="3" key="1">
    <citation type="submission" date="2016-11" db="UniProtKB">
        <authorList>
            <consortium name="WormBaseParasite"/>
        </authorList>
    </citation>
    <scope>IDENTIFICATION</scope>
</reference>
<accession>A0A1I8BQA1</accession>
<protein>
    <submittedName>
        <fullName evidence="3">Polyhomeotic-like protein 2</fullName>
    </submittedName>
</protein>
<feature type="compositionally biased region" description="Low complexity" evidence="1">
    <location>
        <begin position="230"/>
        <end position="242"/>
    </location>
</feature>
<name>A0A1I8BQA1_MELHA</name>
<evidence type="ECO:0000313" key="3">
    <source>
        <dbReference type="WBParaSite" id="MhA1_Contig418.frz3.gene26"/>
    </source>
</evidence>
<feature type="region of interest" description="Disordered" evidence="1">
    <location>
        <begin position="192"/>
        <end position="242"/>
    </location>
</feature>
<dbReference type="WBParaSite" id="MhA1_Contig418.frz3.gene26">
    <property type="protein sequence ID" value="MhA1_Contig418.frz3.gene26"/>
    <property type="gene ID" value="MhA1_Contig418.frz3.gene26"/>
</dbReference>
<sequence>MSVEGILLKIMQELSRNQASNGPGNGAQEPISEETPSACASVIASPTVQVRSIVMGQNSANCIIEECEEKPDSPLPPLIMPSPAFIDDTPTSTPPTSVEANLATSSKPPTYAPDTASTTAPTSPYNSLSNRPSTPVLGPPVSPSSTTTTLTRSTTPSTSSSGSTPRPISNMQFQGLIQQQQQLTVPGQQPLIHQQTTPQQQHKPTSTPTVTSQPRPTSVAVPDKQPQQQAVKRAPSSPPASVSATVARVYNTLVCINNLETHLCKFSLVLDPMLLLRLLIHKLSW</sequence>
<proteinExistence type="predicted"/>
<feature type="compositionally biased region" description="Low complexity" evidence="1">
    <location>
        <begin position="143"/>
        <end position="169"/>
    </location>
</feature>
<feature type="compositionally biased region" description="Polar residues" evidence="1">
    <location>
        <begin position="98"/>
        <end position="107"/>
    </location>
</feature>
<evidence type="ECO:0000313" key="2">
    <source>
        <dbReference type="Proteomes" id="UP000095281"/>
    </source>
</evidence>
<organism evidence="2 3">
    <name type="scientific">Meloidogyne hapla</name>
    <name type="common">Root-knot nematode worm</name>
    <dbReference type="NCBI Taxonomy" id="6305"/>
    <lineage>
        <taxon>Eukaryota</taxon>
        <taxon>Metazoa</taxon>
        <taxon>Ecdysozoa</taxon>
        <taxon>Nematoda</taxon>
        <taxon>Chromadorea</taxon>
        <taxon>Rhabditida</taxon>
        <taxon>Tylenchina</taxon>
        <taxon>Tylenchomorpha</taxon>
        <taxon>Tylenchoidea</taxon>
        <taxon>Meloidogynidae</taxon>
        <taxon>Meloidogyninae</taxon>
        <taxon>Meloidogyne</taxon>
    </lineage>
</organism>
<keyword evidence="2" id="KW-1185">Reference proteome</keyword>
<feature type="compositionally biased region" description="Low complexity" evidence="1">
    <location>
        <begin position="192"/>
        <end position="209"/>
    </location>
</feature>
<dbReference type="Proteomes" id="UP000095281">
    <property type="component" value="Unplaced"/>
</dbReference>
<feature type="region of interest" description="Disordered" evidence="1">
    <location>
        <begin position="73"/>
        <end position="169"/>
    </location>
</feature>
<dbReference type="AlphaFoldDB" id="A0A1I8BQA1"/>
<evidence type="ECO:0000256" key="1">
    <source>
        <dbReference type="SAM" id="MobiDB-lite"/>
    </source>
</evidence>